<evidence type="ECO:0008006" key="4">
    <source>
        <dbReference type="Google" id="ProtNLM"/>
    </source>
</evidence>
<sequence>MERVICRAPWAFADRMLRLWHWTPLMDLALLNYIPFWIHIHGIHFQFMNKEVILHIVRAMGRYIQMEYNEEAGGRLEFIRVRLNRNVSHPRRFQQHFQFSPLSTFFCGFIMKG</sequence>
<evidence type="ECO:0000313" key="2">
    <source>
        <dbReference type="EMBL" id="KAG2312292.1"/>
    </source>
</evidence>
<reference evidence="2 3" key="1">
    <citation type="submission" date="2020-02" db="EMBL/GenBank/DDBJ databases">
        <authorList>
            <person name="Ma Q."/>
            <person name="Huang Y."/>
            <person name="Song X."/>
            <person name="Pei D."/>
        </authorList>
    </citation>
    <scope>NUCLEOTIDE SEQUENCE [LARGE SCALE GENOMIC DNA]</scope>
    <source>
        <strain evidence="2">Sxm20200214</strain>
        <tissue evidence="2">Leaf</tissue>
    </source>
</reference>
<keyword evidence="1" id="KW-0472">Membrane</keyword>
<gene>
    <name evidence="2" type="ORF">Bca52824_023849</name>
</gene>
<keyword evidence="1" id="KW-1133">Transmembrane helix</keyword>
<accession>A0A8X8AUZ5</accession>
<evidence type="ECO:0000256" key="1">
    <source>
        <dbReference type="SAM" id="Phobius"/>
    </source>
</evidence>
<organism evidence="2 3">
    <name type="scientific">Brassica carinata</name>
    <name type="common">Ethiopian mustard</name>
    <name type="synonym">Abyssinian cabbage</name>
    <dbReference type="NCBI Taxonomy" id="52824"/>
    <lineage>
        <taxon>Eukaryota</taxon>
        <taxon>Viridiplantae</taxon>
        <taxon>Streptophyta</taxon>
        <taxon>Embryophyta</taxon>
        <taxon>Tracheophyta</taxon>
        <taxon>Spermatophyta</taxon>
        <taxon>Magnoliopsida</taxon>
        <taxon>eudicotyledons</taxon>
        <taxon>Gunneridae</taxon>
        <taxon>Pentapetalae</taxon>
        <taxon>rosids</taxon>
        <taxon>malvids</taxon>
        <taxon>Brassicales</taxon>
        <taxon>Brassicaceae</taxon>
        <taxon>Brassiceae</taxon>
        <taxon>Brassica</taxon>
    </lineage>
</organism>
<protein>
    <recommendedName>
        <fullName evidence="4">DUF4283 domain-containing protein</fullName>
    </recommendedName>
</protein>
<evidence type="ECO:0000313" key="3">
    <source>
        <dbReference type="Proteomes" id="UP000886595"/>
    </source>
</evidence>
<dbReference type="Proteomes" id="UP000886595">
    <property type="component" value="Unassembled WGS sequence"/>
</dbReference>
<comment type="caution">
    <text evidence="2">The sequence shown here is derived from an EMBL/GenBank/DDBJ whole genome shotgun (WGS) entry which is preliminary data.</text>
</comment>
<dbReference type="InterPro" id="IPR040256">
    <property type="entry name" value="At4g02000-like"/>
</dbReference>
<keyword evidence="3" id="KW-1185">Reference proteome</keyword>
<feature type="transmembrane region" description="Helical" evidence="1">
    <location>
        <begin position="19"/>
        <end position="40"/>
    </location>
</feature>
<name>A0A8X8AUZ5_BRACI</name>
<keyword evidence="1" id="KW-0812">Transmembrane</keyword>
<dbReference type="OrthoDB" id="1707487at2759"/>
<proteinExistence type="predicted"/>
<dbReference type="EMBL" id="JAAMPC010000005">
    <property type="protein sequence ID" value="KAG2312292.1"/>
    <property type="molecule type" value="Genomic_DNA"/>
</dbReference>
<dbReference type="PANTHER" id="PTHR31286:SF162">
    <property type="entry name" value="DUF4283 DOMAIN-CONTAINING PROTEIN-RELATED"/>
    <property type="match status" value="1"/>
</dbReference>
<dbReference type="AlphaFoldDB" id="A0A8X8AUZ5"/>
<dbReference type="PANTHER" id="PTHR31286">
    <property type="entry name" value="GLYCINE-RICH CELL WALL STRUCTURAL PROTEIN 1.8-LIKE"/>
    <property type="match status" value="1"/>
</dbReference>